<dbReference type="CDD" id="cd10150">
    <property type="entry name" value="CobN_like"/>
    <property type="match status" value="1"/>
</dbReference>
<proteinExistence type="inferred from homology"/>
<name>F6BC15_METIK</name>
<feature type="coiled-coil region" evidence="2">
    <location>
        <begin position="606"/>
        <end position="633"/>
    </location>
</feature>
<dbReference type="RefSeq" id="WP_013798703.1">
    <property type="nucleotide sequence ID" value="NC_015562.1"/>
</dbReference>
<dbReference type="GO" id="GO:0015995">
    <property type="term" value="P:chlorophyll biosynthetic process"/>
    <property type="evidence" value="ECO:0007669"/>
    <property type="project" value="InterPro"/>
</dbReference>
<evidence type="ECO:0000313" key="5">
    <source>
        <dbReference type="Proteomes" id="UP000009227"/>
    </source>
</evidence>
<dbReference type="InterPro" id="IPR011953">
    <property type="entry name" value="Cobalto_CobN"/>
</dbReference>
<dbReference type="EMBL" id="CP002737">
    <property type="protein sequence ID" value="AEF96096.1"/>
    <property type="molecule type" value="Genomic_DNA"/>
</dbReference>
<evidence type="ECO:0000256" key="1">
    <source>
        <dbReference type="ARBA" id="ARBA00010851"/>
    </source>
</evidence>
<dbReference type="GO" id="GO:0009236">
    <property type="term" value="P:cobalamin biosynthetic process"/>
    <property type="evidence" value="ECO:0007669"/>
    <property type="project" value="InterPro"/>
</dbReference>
<keyword evidence="4" id="KW-0436">Ligase</keyword>
<dbReference type="InterPro" id="IPR011771">
    <property type="entry name" value="BchH"/>
</dbReference>
<dbReference type="GO" id="GO:0051116">
    <property type="term" value="F:cobaltochelatase activity"/>
    <property type="evidence" value="ECO:0007669"/>
    <property type="project" value="UniProtKB-EC"/>
</dbReference>
<dbReference type="PANTHER" id="PTHR44119">
    <property type="entry name" value="MAGNESIUM-CHELATASE SUBUNIT CHLH, CHLOROPLASTIC"/>
    <property type="match status" value="1"/>
</dbReference>
<keyword evidence="5" id="KW-1185">Reference proteome</keyword>
<dbReference type="KEGG" id="mig:Metig_0542"/>
<dbReference type="AlphaFoldDB" id="F6BC15"/>
<organism evidence="5">
    <name type="scientific">Methanotorris igneus (strain DSM 5666 / JCM 11834 / Kol 5)</name>
    <dbReference type="NCBI Taxonomy" id="880724"/>
    <lineage>
        <taxon>Archaea</taxon>
        <taxon>Methanobacteriati</taxon>
        <taxon>Methanobacteriota</taxon>
        <taxon>Methanomada group</taxon>
        <taxon>Methanococci</taxon>
        <taxon>Methanococcales</taxon>
        <taxon>Methanocaldococcaceae</taxon>
        <taxon>Methanotorris</taxon>
    </lineage>
</organism>
<dbReference type="STRING" id="880724.Metig_0542"/>
<keyword evidence="2" id="KW-0175">Coiled coil</keyword>
<dbReference type="Pfam" id="PF02514">
    <property type="entry name" value="CobN-Mg_chel"/>
    <property type="match status" value="1"/>
</dbReference>
<dbReference type="GeneID" id="10643380"/>
<feature type="domain" description="CobN/magnesium chelatase" evidence="3">
    <location>
        <begin position="113"/>
        <end position="1208"/>
    </location>
</feature>
<evidence type="ECO:0000313" key="4">
    <source>
        <dbReference type="EMBL" id="AEF96096.1"/>
    </source>
</evidence>
<reference evidence="4 5" key="1">
    <citation type="submission" date="2011-05" db="EMBL/GenBank/DDBJ databases">
        <title>Complete sequence of Methanotorris igneus Kol 5.</title>
        <authorList>
            <consortium name="US DOE Joint Genome Institute"/>
            <person name="Lucas S."/>
            <person name="Han J."/>
            <person name="Lapidus A."/>
            <person name="Cheng J.-F."/>
            <person name="Goodwin L."/>
            <person name="Pitluck S."/>
            <person name="Peters L."/>
            <person name="Mikhailova N."/>
            <person name="Chertkov O."/>
            <person name="Han C."/>
            <person name="Tapia R."/>
            <person name="Land M."/>
            <person name="Hauser L."/>
            <person name="Kyrpides N."/>
            <person name="Ivanova N."/>
            <person name="Pagani I."/>
            <person name="Sieprawska-Lupa M."/>
            <person name="Whitman W."/>
            <person name="Woyke T."/>
        </authorList>
    </citation>
    <scope>NUCLEOTIDE SEQUENCE [LARGE SCALE GENOMIC DNA]</scope>
    <source>
        <strain evidence="5">DSM 5666 / JCM 11834 / Kol 5</strain>
    </source>
</reference>
<dbReference type="HOGENOM" id="CLU_002017_1_0_2"/>
<dbReference type="Proteomes" id="UP000009227">
    <property type="component" value="Chromosome"/>
</dbReference>
<dbReference type="OrthoDB" id="192131at2157"/>
<dbReference type="InterPro" id="IPR003672">
    <property type="entry name" value="CobN/Mg_chltase"/>
</dbReference>
<dbReference type="EC" id="6.6.1.1" evidence="4"/>
<dbReference type="NCBIfam" id="TIGR02257">
    <property type="entry name" value="cobalto_cobN"/>
    <property type="match status" value="1"/>
</dbReference>
<gene>
    <name evidence="4" type="ordered locus">Metig_0542</name>
</gene>
<dbReference type="PANTHER" id="PTHR44119:SF4">
    <property type="entry name" value="AEROBIC COBALTOCHELATASE SUBUNIT COBN"/>
    <property type="match status" value="1"/>
</dbReference>
<evidence type="ECO:0000259" key="3">
    <source>
        <dbReference type="Pfam" id="PF02514"/>
    </source>
</evidence>
<dbReference type="EC" id="6.6.1.2" evidence="4"/>
<protein>
    <submittedName>
        <fullName evidence="4">Cobaltochelatase., Magnesium chelatase</fullName>
        <ecNumber evidence="4">6.6.1.1</ecNumber>
        <ecNumber evidence="4">6.6.1.2</ecNumber>
    </submittedName>
</protein>
<comment type="similarity">
    <text evidence="1">Belongs to the Mg-chelatase subunit H family.</text>
</comment>
<dbReference type="NCBIfam" id="TIGR02025">
    <property type="entry name" value="BchH"/>
    <property type="match status" value="1"/>
</dbReference>
<accession>F6BC15</accession>
<dbReference type="GO" id="GO:0016851">
    <property type="term" value="F:magnesium chelatase activity"/>
    <property type="evidence" value="ECO:0007669"/>
    <property type="project" value="UniProtKB-EC"/>
</dbReference>
<sequence>MIKIGFVSTVDSDDLVFEEAYKEVKKYGIELKILDYKCSEEEFKEFIEFIKDANIVFTKLMGGKSAFKYFDELKEFTLKNSIPFLPLPTLNEVHPDLDEATTVSEEIKKEVIKYLGYEGIENYKNLLLYLANKFGDKSIPYEKPKPMPWQGIYYGGRHFETLDDYLNHLKNIGKEINGKPVIGILFYRNWFIANNIDYLNDLIKIIEKKDAIPVAVFTSHLKNELGSLGILETFKRFFYKDGKPFIHVLINTTMFTLSMGVKVDILKDEPEFLKDLDVPILQGIVSTGFIKDWEKSMSINPIDLVIGMAMPEFDGAIIHFPIGGKEKVKDGDVGVPIIKYRAIKDRAEKIVDLALKYTNLKLKKNSEKRIAIIFHNYPPRNDKIASAFGLDSPESVLNILKELKKRGFVVDKIYKNGTELIKELLRYPTNDKRFLTEEIIKKAVGKIKKEDYEKWFNSLSEKVKKELIKNWGAIPGDVMNFNGELIIPGIINGNIFISVQPPRGFGENPSAIYHSPDMPPTHYYIAFYKWIKDVFKADAVMHIGKHGSLEWLPGKGAGLSKDCYPDICMELPNIYPYIVNNPGEGTQAKRRGYATIISHLIPPMTVSDLYGDLEELEKNIDEYYEAENKEKKEFLKKEILNKIRELKLDEDLLDGKIIGENINEENFESSLNKIHDYLEELKNRQINEGLHIMGVPLKGDKLINMLFMIVRYQFNYLERLAKTLGYDWEELNKNKGKNHKIIDKINEIGLNLLKEFMEKGFNEKEIDNLKTIKVNEEIGEILKIVSKIHRDLMRVNEEIENAVNALEGKYIPPKIAGAPTKDINCLPTGRNFYSCNPQEIPSKGAYETGKKLAEDLLNKYLEEEGRYPEYVGIIVWGSPTMRTKGDDIGEILYLLGVRPVWKHGKVVGLEVIPLEELGRPRIDVTLRISGLFRDTFPQVIDLIDEAIKMVANLDEPDEMNFIRKHYKRDVEEKIKKGVDERTARETSLYRIFGCKPGCYGAGVADLLESKNWQSLEDLAKVYVEWGGYAYGKGIYGKEAKEEFINRLSKIELTVKNEDSQEWDIFEGDDFNSYHGGMIVAVTYYSKKQPKSYIGDTSNPNKIKTKHLKEEGKQIFRTKILNPKWIEGLKRHGYKGASDFSKYIDHIFQWDATSNIIDDWMYEEIAEKYVFDKDMEQFFRENNPYALLNITERLLEAIERGMWKADDKMKEKLRKKYLEIEGLIEEKL</sequence>
<evidence type="ECO:0000256" key="2">
    <source>
        <dbReference type="SAM" id="Coils"/>
    </source>
</evidence>